<feature type="transmembrane region" description="Helical" evidence="8">
    <location>
        <begin position="208"/>
        <end position="226"/>
    </location>
</feature>
<dbReference type="PANTHER" id="PTHR36838:SF3">
    <property type="entry name" value="TRANSPORTER AUXIN EFFLUX CARRIER EC FAMILY"/>
    <property type="match status" value="1"/>
</dbReference>
<feature type="transmembrane region" description="Helical" evidence="8">
    <location>
        <begin position="96"/>
        <end position="119"/>
    </location>
</feature>
<evidence type="ECO:0000256" key="3">
    <source>
        <dbReference type="ARBA" id="ARBA00022448"/>
    </source>
</evidence>
<feature type="transmembrane region" description="Helical" evidence="8">
    <location>
        <begin position="125"/>
        <end position="146"/>
    </location>
</feature>
<dbReference type="InterPro" id="IPR038770">
    <property type="entry name" value="Na+/solute_symporter_sf"/>
</dbReference>
<evidence type="ECO:0000256" key="7">
    <source>
        <dbReference type="ARBA" id="ARBA00023136"/>
    </source>
</evidence>
<dbReference type="Gene3D" id="1.20.1530.20">
    <property type="match status" value="1"/>
</dbReference>
<feature type="transmembrane region" description="Helical" evidence="8">
    <location>
        <begin position="238"/>
        <end position="255"/>
    </location>
</feature>
<gene>
    <name evidence="9" type="ORF">KL86PLE_60465</name>
</gene>
<evidence type="ECO:0000256" key="4">
    <source>
        <dbReference type="ARBA" id="ARBA00022475"/>
    </source>
</evidence>
<sequence length="314" mass="32789">MIAIALDVLPIFLLILIGYLLVRCGVMKAEVGDGLSDFVFTIAMPTLLFKTVAVAHVEGSSPWTIWVAYFAGVAVTWTAGHLAVTRLFGRDARIGVLAGVSSAFANNLFIGLPLVQRIVGDDGVVALSILLCAHLPVMMIAGTVLMEQAERQTGGRPAQPVGAILKQVGRNLVRNPLVVGLVLGSLWRMSNLPLTGVVGTVVDDIGDIASSAALISLGMALMKYGVADGVRPALVTSAFKLFLLPASVYAASRLLGLDATWTAALVLTSSVPTGINAWLIANRFGVGHGLASSSITITTAVGVLTTTFWAWLLG</sequence>
<evidence type="ECO:0000256" key="1">
    <source>
        <dbReference type="ARBA" id="ARBA00004651"/>
    </source>
</evidence>
<protein>
    <submittedName>
        <fullName evidence="9">Membrane transport protein</fullName>
    </submittedName>
</protein>
<evidence type="ECO:0000256" key="8">
    <source>
        <dbReference type="SAM" id="Phobius"/>
    </source>
</evidence>
<keyword evidence="5 8" id="KW-0812">Transmembrane</keyword>
<dbReference type="GO" id="GO:0055085">
    <property type="term" value="P:transmembrane transport"/>
    <property type="evidence" value="ECO:0007669"/>
    <property type="project" value="InterPro"/>
</dbReference>
<evidence type="ECO:0000256" key="2">
    <source>
        <dbReference type="ARBA" id="ARBA00010145"/>
    </source>
</evidence>
<dbReference type="GO" id="GO:0005886">
    <property type="term" value="C:plasma membrane"/>
    <property type="evidence" value="ECO:0007669"/>
    <property type="project" value="UniProtKB-SubCell"/>
</dbReference>
<comment type="subcellular location">
    <subcellularLocation>
        <location evidence="1">Cell membrane</location>
        <topology evidence="1">Multi-pass membrane protein</topology>
    </subcellularLocation>
</comment>
<accession>A0A212LKS7</accession>
<keyword evidence="3" id="KW-0813">Transport</keyword>
<name>A0A212LKS7_9HYPH</name>
<evidence type="ECO:0000256" key="5">
    <source>
        <dbReference type="ARBA" id="ARBA00022692"/>
    </source>
</evidence>
<dbReference type="Pfam" id="PF03547">
    <property type="entry name" value="Mem_trans"/>
    <property type="match status" value="1"/>
</dbReference>
<evidence type="ECO:0000313" key="9">
    <source>
        <dbReference type="EMBL" id="SCM78143.1"/>
    </source>
</evidence>
<feature type="transmembrane region" description="Helical" evidence="8">
    <location>
        <begin position="261"/>
        <end position="281"/>
    </location>
</feature>
<comment type="similarity">
    <text evidence="2">Belongs to the auxin efflux carrier (TC 2.A.69) family.</text>
</comment>
<organism evidence="9">
    <name type="scientific">uncultured Pleomorphomonas sp</name>
    <dbReference type="NCBI Taxonomy" id="442121"/>
    <lineage>
        <taxon>Bacteria</taxon>
        <taxon>Pseudomonadati</taxon>
        <taxon>Pseudomonadota</taxon>
        <taxon>Alphaproteobacteria</taxon>
        <taxon>Hyphomicrobiales</taxon>
        <taxon>Pleomorphomonadaceae</taxon>
        <taxon>Pleomorphomonas</taxon>
        <taxon>environmental samples</taxon>
    </lineage>
</organism>
<proteinExistence type="inferred from homology"/>
<reference evidence="9" key="1">
    <citation type="submission" date="2016-08" db="EMBL/GenBank/DDBJ databases">
        <authorList>
            <person name="Seilhamer J.J."/>
        </authorList>
    </citation>
    <scope>NUCLEOTIDE SEQUENCE</scope>
    <source>
        <strain evidence="9">86</strain>
    </source>
</reference>
<dbReference type="EMBL" id="FMJD01000010">
    <property type="protein sequence ID" value="SCM78143.1"/>
    <property type="molecule type" value="Genomic_DNA"/>
</dbReference>
<feature type="transmembrane region" description="Helical" evidence="8">
    <location>
        <begin position="63"/>
        <end position="84"/>
    </location>
</feature>
<dbReference type="RefSeq" id="WP_288197894.1">
    <property type="nucleotide sequence ID" value="NZ_LT608334.1"/>
</dbReference>
<dbReference type="PANTHER" id="PTHR36838">
    <property type="entry name" value="AUXIN EFFLUX CARRIER FAMILY PROTEIN"/>
    <property type="match status" value="1"/>
</dbReference>
<dbReference type="InterPro" id="IPR004776">
    <property type="entry name" value="Mem_transp_PIN-like"/>
</dbReference>
<feature type="transmembrane region" description="Helical" evidence="8">
    <location>
        <begin position="293"/>
        <end position="312"/>
    </location>
</feature>
<evidence type="ECO:0000256" key="6">
    <source>
        <dbReference type="ARBA" id="ARBA00022989"/>
    </source>
</evidence>
<keyword evidence="6 8" id="KW-1133">Transmembrane helix</keyword>
<keyword evidence="7 8" id="KW-0472">Membrane</keyword>
<feature type="transmembrane region" description="Helical" evidence="8">
    <location>
        <begin position="38"/>
        <end position="57"/>
    </location>
</feature>
<dbReference type="AlphaFoldDB" id="A0A212LKS7"/>
<feature type="transmembrane region" description="Helical" evidence="8">
    <location>
        <begin position="172"/>
        <end position="188"/>
    </location>
</feature>
<keyword evidence="4" id="KW-1003">Cell membrane</keyword>
<feature type="transmembrane region" description="Helical" evidence="8">
    <location>
        <begin position="6"/>
        <end position="26"/>
    </location>
</feature>